<proteinExistence type="predicted"/>
<dbReference type="InterPro" id="IPR042257">
    <property type="entry name" value="DGOK_C"/>
</dbReference>
<dbReference type="AlphaFoldDB" id="A0A916J8N1"/>
<dbReference type="GO" id="GO:0034194">
    <property type="term" value="P:D-galactonate catabolic process"/>
    <property type="evidence" value="ECO:0007669"/>
    <property type="project" value="InterPro"/>
</dbReference>
<comment type="caution">
    <text evidence="1">The sequence shown here is derived from an EMBL/GenBank/DDBJ whole genome shotgun (WGS) entry which is preliminary data.</text>
</comment>
<dbReference type="Proteomes" id="UP000680038">
    <property type="component" value="Unassembled WGS sequence"/>
</dbReference>
<dbReference type="EMBL" id="CAJRAF010000001">
    <property type="protein sequence ID" value="CAG4988311.1"/>
    <property type="molecule type" value="Genomic_DNA"/>
</dbReference>
<dbReference type="Pfam" id="PF05035">
    <property type="entry name" value="DGOK"/>
    <property type="match status" value="1"/>
</dbReference>
<evidence type="ECO:0000313" key="2">
    <source>
        <dbReference type="Proteomes" id="UP000680038"/>
    </source>
</evidence>
<reference evidence="1" key="1">
    <citation type="submission" date="2021-04" db="EMBL/GenBank/DDBJ databases">
        <authorList>
            <person name="Rodrigo-Torres L."/>
            <person name="Arahal R. D."/>
            <person name="Lucena T."/>
        </authorList>
    </citation>
    <scope>NUCLEOTIDE SEQUENCE</scope>
    <source>
        <strain evidence="1">CECT 9275</strain>
    </source>
</reference>
<dbReference type="GO" id="GO:0008671">
    <property type="term" value="F:2-dehydro-3-deoxygalactonokinase activity"/>
    <property type="evidence" value="ECO:0007669"/>
    <property type="project" value="UniProtKB-EC"/>
</dbReference>
<accession>A0A916J8N1</accession>
<keyword evidence="1" id="KW-0808">Transferase</keyword>
<dbReference type="RefSeq" id="WP_215236875.1">
    <property type="nucleotide sequence ID" value="NZ_CAJRAF010000001.1"/>
</dbReference>
<evidence type="ECO:0000313" key="1">
    <source>
        <dbReference type="EMBL" id="CAG4988311.1"/>
    </source>
</evidence>
<dbReference type="InterPro" id="IPR007729">
    <property type="entry name" value="DGOK"/>
</dbReference>
<keyword evidence="2" id="KW-1185">Reference proteome</keyword>
<gene>
    <name evidence="1" type="primary">dgoK1_1</name>
    <name evidence="1" type="ORF">DYBT9275_00051</name>
</gene>
<sequence length="333" mass="36818">MMSNYLLCCDWGTTSFRLRLTDMTNREIIGEITAGQGIAATSLEWSLVSAGGSVTRENFYRKELSRQITNLSVNLALDLDGIPIAMSGMGSSSLGMVELPYAFLPFSLAGQQAVVSIVEAADWFLHDIFLISGITNGLDVMRGEETQLLGVWELMETVRQAAGETIFIFPGTHSKHIYVQAGQVTGFKTYMTGEIFSLMVSTSILRESVEFPSAHAADMKAFAEGVKYAGAENLLHTLFSVRGNQLFERRNKRENFYYLSGLIIGAELKELVSEIRQIVLCCDEKLYEFYKSALKELSIPAVLADPSMMDRAVVAGQIKIFQNQICGILPDQV</sequence>
<dbReference type="Gene3D" id="3.30.420.310">
    <property type="entry name" value="2-keto-3-deoxy-galactonokinase, C-terminal domain"/>
    <property type="match status" value="1"/>
</dbReference>
<dbReference type="EC" id="2.7.1.58" evidence="1"/>
<protein>
    <submittedName>
        <fullName evidence="1">2-dehydro-3-deoxygalactonokinase DgoK1</fullName>
        <ecNumber evidence="1">2.7.1.58</ecNumber>
    </submittedName>
</protein>
<name>A0A916J8N1_9BACT</name>
<dbReference type="Gene3D" id="3.30.420.300">
    <property type="entry name" value="2-keto-3-deoxy-galactonokinase, substrate binding domain"/>
    <property type="match status" value="1"/>
</dbReference>
<dbReference type="InterPro" id="IPR042258">
    <property type="entry name" value="DGOK_N"/>
</dbReference>
<organism evidence="1 2">
    <name type="scientific">Dyadobacter helix</name>
    <dbReference type="NCBI Taxonomy" id="2822344"/>
    <lineage>
        <taxon>Bacteria</taxon>
        <taxon>Pseudomonadati</taxon>
        <taxon>Bacteroidota</taxon>
        <taxon>Cytophagia</taxon>
        <taxon>Cytophagales</taxon>
        <taxon>Spirosomataceae</taxon>
        <taxon>Dyadobacter</taxon>
    </lineage>
</organism>